<comment type="caution">
    <text evidence="1">The sequence shown here is derived from an EMBL/GenBank/DDBJ whole genome shotgun (WGS) entry which is preliminary data.</text>
</comment>
<reference evidence="1" key="2">
    <citation type="submission" date="2021-01" db="EMBL/GenBank/DDBJ databases">
        <authorList>
            <person name="Schikora-Tamarit M.A."/>
        </authorList>
    </citation>
    <scope>NUCLEOTIDE SEQUENCE</scope>
    <source>
        <strain evidence="1">CBS2887</strain>
    </source>
</reference>
<organism evidence="1 2">
    <name type="scientific">Wickerhamomyces pijperi</name>
    <name type="common">Yeast</name>
    <name type="synonym">Pichia pijperi</name>
    <dbReference type="NCBI Taxonomy" id="599730"/>
    <lineage>
        <taxon>Eukaryota</taxon>
        <taxon>Fungi</taxon>
        <taxon>Dikarya</taxon>
        <taxon>Ascomycota</taxon>
        <taxon>Saccharomycotina</taxon>
        <taxon>Saccharomycetes</taxon>
        <taxon>Phaffomycetales</taxon>
        <taxon>Wickerhamomycetaceae</taxon>
        <taxon>Wickerhamomyces</taxon>
    </lineage>
</organism>
<evidence type="ECO:0000313" key="2">
    <source>
        <dbReference type="Proteomes" id="UP000774326"/>
    </source>
</evidence>
<proteinExistence type="predicted"/>
<evidence type="ECO:0000313" key="1">
    <source>
        <dbReference type="EMBL" id="KAH3687389.1"/>
    </source>
</evidence>
<protein>
    <submittedName>
        <fullName evidence="1">Uncharacterized protein</fullName>
    </submittedName>
</protein>
<dbReference type="EMBL" id="JAEUBG010000861">
    <property type="protein sequence ID" value="KAH3687389.1"/>
    <property type="molecule type" value="Genomic_DNA"/>
</dbReference>
<name>A0A9P8QD99_WICPI</name>
<keyword evidence="2" id="KW-1185">Reference proteome</keyword>
<sequence length="152" mass="16653">MTNVVQALNTIETMYMAQYFSSSLLIKMAQMSAMIREALNTIPSEGYGCPLTIFGFDSKALCTRHTLYSGSSEFLHEDISMSQWLMARESPFLFSLSARTEYCSLNTIEANSDSFNISTKALVFSSGMSGGKSSLVGILTSQLSRLIIAGRP</sequence>
<dbReference type="Proteomes" id="UP000774326">
    <property type="component" value="Unassembled WGS sequence"/>
</dbReference>
<reference evidence="1" key="1">
    <citation type="journal article" date="2021" name="Open Biol.">
        <title>Shared evolutionary footprints suggest mitochondrial oxidative damage underlies multiple complex I losses in fungi.</title>
        <authorList>
            <person name="Schikora-Tamarit M.A."/>
            <person name="Marcet-Houben M."/>
            <person name="Nosek J."/>
            <person name="Gabaldon T."/>
        </authorList>
    </citation>
    <scope>NUCLEOTIDE SEQUENCE</scope>
    <source>
        <strain evidence="1">CBS2887</strain>
    </source>
</reference>
<gene>
    <name evidence="1" type="ORF">WICPIJ_001666</name>
</gene>
<accession>A0A9P8QD99</accession>
<dbReference type="AlphaFoldDB" id="A0A9P8QD99"/>